<dbReference type="EMBL" id="BLLA01000003">
    <property type="protein sequence ID" value="GFG99427.1"/>
    <property type="molecule type" value="Genomic_DNA"/>
</dbReference>
<dbReference type="AlphaFoldDB" id="A0A7I9ZFR4"/>
<proteinExistence type="predicted"/>
<accession>A0A7I9ZFR4</accession>
<name>A0A7I9ZFR4_9MYCO</name>
<sequence>MQGAARAGKRTTRILYRCELGKSRSVPADLSDHPRTVYLREDEVTARLDEWIATLADPADLARGQDADPVAGAGYAALRRQLSEANAKVAALVTAVESGVAVEDLTVALRRRTAERDELKVRLEQAERPRVMTAAQISELVENWAGCQQCLVRQPGRNALRYTQAWACASTTTRIFSESRRLPT</sequence>
<organism evidence="1 2">
    <name type="scientific">Mycobacterium timonense</name>
    <dbReference type="NCBI Taxonomy" id="701043"/>
    <lineage>
        <taxon>Bacteria</taxon>
        <taxon>Bacillati</taxon>
        <taxon>Actinomycetota</taxon>
        <taxon>Actinomycetes</taxon>
        <taxon>Mycobacteriales</taxon>
        <taxon>Mycobacteriaceae</taxon>
        <taxon>Mycobacterium</taxon>
        <taxon>Mycobacterium avium complex (MAC)</taxon>
    </lineage>
</organism>
<evidence type="ECO:0000313" key="1">
    <source>
        <dbReference type="EMBL" id="GFG99427.1"/>
    </source>
</evidence>
<gene>
    <name evidence="1" type="ORF">MTIM_53060</name>
</gene>
<comment type="caution">
    <text evidence="1">The sequence shown here is derived from an EMBL/GenBank/DDBJ whole genome shotgun (WGS) entry which is preliminary data.</text>
</comment>
<reference evidence="1 2" key="1">
    <citation type="journal article" date="2019" name="Emerg. Microbes Infect.">
        <title>Comprehensive subspecies identification of 175 nontuberculous mycobacteria species based on 7547 genomic profiles.</title>
        <authorList>
            <person name="Matsumoto Y."/>
            <person name="Kinjo T."/>
            <person name="Motooka D."/>
            <person name="Nabeya D."/>
            <person name="Jung N."/>
            <person name="Uechi K."/>
            <person name="Horii T."/>
            <person name="Iida T."/>
            <person name="Fujita J."/>
            <person name="Nakamura S."/>
        </authorList>
    </citation>
    <scope>NUCLEOTIDE SEQUENCE [LARGE SCALE GENOMIC DNA]</scope>
    <source>
        <strain evidence="1 2">JCM 30726</strain>
    </source>
</reference>
<evidence type="ECO:0000313" key="2">
    <source>
        <dbReference type="Proteomes" id="UP000465301"/>
    </source>
</evidence>
<keyword evidence="2" id="KW-1185">Reference proteome</keyword>
<dbReference type="Proteomes" id="UP000465301">
    <property type="component" value="Unassembled WGS sequence"/>
</dbReference>
<protein>
    <submittedName>
        <fullName evidence="1">Uncharacterized protein</fullName>
    </submittedName>
</protein>